<feature type="compositionally biased region" description="Basic and acidic residues" evidence="1">
    <location>
        <begin position="136"/>
        <end position="146"/>
    </location>
</feature>
<keyword evidence="3" id="KW-1185">Reference proteome</keyword>
<sequence>MSDYPRDEPDASDVFDDVTPDPDAVLDAFDVDSPDDLIADAAIGDGAHDPTTDDAIDADDTIASDLFDELGRVARELEATDTVEREPEGALTTELTVERTTERTQLGYEEADDVGKTTVEKRVRELPSSWQAAFGRESDRSDGRTERRQRRTGRRLRVRTESDLTLSGPTPSPVRISNETFGRV</sequence>
<dbReference type="KEGG" id="sawl:NGM29_03930"/>
<feature type="region of interest" description="Disordered" evidence="1">
    <location>
        <begin position="130"/>
        <end position="184"/>
    </location>
</feature>
<dbReference type="EMBL" id="CP100355">
    <property type="protein sequence ID" value="UTF54437.1"/>
    <property type="molecule type" value="Genomic_DNA"/>
</dbReference>
<name>A0A9E7N9Y7_9EURY</name>
<evidence type="ECO:0000256" key="1">
    <source>
        <dbReference type="SAM" id="MobiDB-lite"/>
    </source>
</evidence>
<feature type="compositionally biased region" description="Basic residues" evidence="1">
    <location>
        <begin position="147"/>
        <end position="157"/>
    </location>
</feature>
<dbReference type="GeneID" id="73289166"/>
<evidence type="ECO:0000313" key="3">
    <source>
        <dbReference type="Proteomes" id="UP001056855"/>
    </source>
</evidence>
<feature type="region of interest" description="Disordered" evidence="1">
    <location>
        <begin position="1"/>
        <end position="21"/>
    </location>
</feature>
<organism evidence="2 3">
    <name type="scientific">Natronosalvus rutilus</name>
    <dbReference type="NCBI Taxonomy" id="2953753"/>
    <lineage>
        <taxon>Archaea</taxon>
        <taxon>Methanobacteriati</taxon>
        <taxon>Methanobacteriota</taxon>
        <taxon>Stenosarchaea group</taxon>
        <taxon>Halobacteria</taxon>
        <taxon>Halobacteriales</taxon>
        <taxon>Natrialbaceae</taxon>
        <taxon>Natronosalvus</taxon>
    </lineage>
</organism>
<gene>
    <name evidence="2" type="ORF">NGM29_03930</name>
</gene>
<feature type="compositionally biased region" description="Polar residues" evidence="1">
    <location>
        <begin position="163"/>
        <end position="184"/>
    </location>
</feature>
<evidence type="ECO:0000313" key="2">
    <source>
        <dbReference type="EMBL" id="UTF54437.1"/>
    </source>
</evidence>
<dbReference type="RefSeq" id="WP_254159095.1">
    <property type="nucleotide sequence ID" value="NZ_CP100355.1"/>
</dbReference>
<accession>A0A9E7N9Y7</accession>
<feature type="compositionally biased region" description="Acidic residues" evidence="1">
    <location>
        <begin position="10"/>
        <end position="20"/>
    </location>
</feature>
<protein>
    <submittedName>
        <fullName evidence="2">Uncharacterized protein</fullName>
    </submittedName>
</protein>
<reference evidence="2" key="1">
    <citation type="submission" date="2022-06" db="EMBL/GenBank/DDBJ databases">
        <title>Diverse halophilic archaea isolated from saline environments.</title>
        <authorList>
            <person name="Cui H.-L."/>
        </authorList>
    </citation>
    <scope>NUCLEOTIDE SEQUENCE</scope>
    <source>
        <strain evidence="2">WLHS1</strain>
    </source>
</reference>
<dbReference type="AlphaFoldDB" id="A0A9E7N9Y7"/>
<proteinExistence type="predicted"/>
<dbReference type="Proteomes" id="UP001056855">
    <property type="component" value="Chromosome"/>
</dbReference>